<dbReference type="Pfam" id="PF00111">
    <property type="entry name" value="Fer2"/>
    <property type="match status" value="1"/>
</dbReference>
<keyword evidence="4" id="KW-0411">Iron-sulfur</keyword>
<proteinExistence type="predicted"/>
<dbReference type="InterPro" id="IPR012675">
    <property type="entry name" value="Beta-grasp_dom_sf"/>
</dbReference>
<dbReference type="SUPFAM" id="SSF54292">
    <property type="entry name" value="2Fe-2S ferredoxin-like"/>
    <property type="match status" value="1"/>
</dbReference>
<reference evidence="6" key="1">
    <citation type="submission" date="2021-12" db="EMBL/GenBank/DDBJ databases">
        <title>Discovery of the Pendulisporaceae a myxobacterial family with distinct sporulation behavior and unique specialized metabolism.</title>
        <authorList>
            <person name="Garcia R."/>
            <person name="Popoff A."/>
            <person name="Bader C.D."/>
            <person name="Loehr J."/>
            <person name="Walesch S."/>
            <person name="Walt C."/>
            <person name="Boldt J."/>
            <person name="Bunk B."/>
            <person name="Haeckl F.J.F.P.J."/>
            <person name="Gunesch A.P."/>
            <person name="Birkelbach J."/>
            <person name="Nuebel U."/>
            <person name="Pietschmann T."/>
            <person name="Bach T."/>
            <person name="Mueller R."/>
        </authorList>
    </citation>
    <scope>NUCLEOTIDE SEQUENCE</scope>
    <source>
        <strain evidence="6">MSr11367</strain>
    </source>
</reference>
<evidence type="ECO:0000313" key="7">
    <source>
        <dbReference type="Proteomes" id="UP001374803"/>
    </source>
</evidence>
<keyword evidence="3" id="KW-0408">Iron</keyword>
<dbReference type="InterPro" id="IPR051452">
    <property type="entry name" value="Diverse_Oxidoreductases"/>
</dbReference>
<dbReference type="PANTHER" id="PTHR44379">
    <property type="entry name" value="OXIDOREDUCTASE WITH IRON-SULFUR SUBUNIT"/>
    <property type="match status" value="1"/>
</dbReference>
<evidence type="ECO:0000256" key="2">
    <source>
        <dbReference type="ARBA" id="ARBA00022723"/>
    </source>
</evidence>
<keyword evidence="2" id="KW-0479">Metal-binding</keyword>
<protein>
    <submittedName>
        <fullName evidence="6">(2Fe-2S)-binding protein</fullName>
    </submittedName>
</protein>
<dbReference type="InterPro" id="IPR002888">
    <property type="entry name" value="2Fe-2S-bd"/>
</dbReference>
<dbReference type="Gene3D" id="1.10.150.120">
    <property type="entry name" value="[2Fe-2S]-binding domain"/>
    <property type="match status" value="1"/>
</dbReference>
<dbReference type="Proteomes" id="UP001374803">
    <property type="component" value="Chromosome"/>
</dbReference>
<dbReference type="InterPro" id="IPR036010">
    <property type="entry name" value="2Fe-2S_ferredoxin-like_sf"/>
</dbReference>
<feature type="domain" description="2Fe-2S ferredoxin-type" evidence="5">
    <location>
        <begin position="2"/>
        <end position="79"/>
    </location>
</feature>
<dbReference type="EMBL" id="CP089983">
    <property type="protein sequence ID" value="WXB02978.1"/>
    <property type="molecule type" value="Genomic_DNA"/>
</dbReference>
<evidence type="ECO:0000256" key="3">
    <source>
        <dbReference type="ARBA" id="ARBA00023004"/>
    </source>
</evidence>
<dbReference type="InterPro" id="IPR036884">
    <property type="entry name" value="2Fe-2S-bd_dom_sf"/>
</dbReference>
<evidence type="ECO:0000256" key="1">
    <source>
        <dbReference type="ARBA" id="ARBA00022714"/>
    </source>
</evidence>
<dbReference type="Gene3D" id="3.10.20.30">
    <property type="match status" value="1"/>
</dbReference>
<dbReference type="InterPro" id="IPR001041">
    <property type="entry name" value="2Fe-2S_ferredoxin-type"/>
</dbReference>
<evidence type="ECO:0000256" key="4">
    <source>
        <dbReference type="ARBA" id="ARBA00023014"/>
    </source>
</evidence>
<evidence type="ECO:0000259" key="5">
    <source>
        <dbReference type="PROSITE" id="PS51085"/>
    </source>
</evidence>
<gene>
    <name evidence="6" type="ORF">LVJ94_39480</name>
</gene>
<accession>A0ABZ2KWA9</accession>
<dbReference type="PROSITE" id="PS51085">
    <property type="entry name" value="2FE2S_FER_2"/>
    <property type="match status" value="1"/>
</dbReference>
<sequence>MPNYTFTLNGKSITVDAPADMPLLWVLRDKLGITGPKYGCGVGVCRACTCHLDGAAFTPCLMAMRDVPANAKITTIEGLATGETLHPVQRAWIDCDVAQCGFCQAGQIMAAAALLAQKPAPTDDDIDTIDNVCRCGSYPRIRLAIKKAAGG</sequence>
<keyword evidence="1" id="KW-0001">2Fe-2S</keyword>
<dbReference type="RefSeq" id="WP_394832604.1">
    <property type="nucleotide sequence ID" value="NZ_CP089929.1"/>
</dbReference>
<dbReference type="Pfam" id="PF01799">
    <property type="entry name" value="Fer2_2"/>
    <property type="match status" value="1"/>
</dbReference>
<dbReference type="CDD" id="cd00207">
    <property type="entry name" value="fer2"/>
    <property type="match status" value="1"/>
</dbReference>
<evidence type="ECO:0000313" key="6">
    <source>
        <dbReference type="EMBL" id="WXB02978.1"/>
    </source>
</evidence>
<organism evidence="6 7">
    <name type="scientific">Pendulispora rubella</name>
    <dbReference type="NCBI Taxonomy" id="2741070"/>
    <lineage>
        <taxon>Bacteria</taxon>
        <taxon>Pseudomonadati</taxon>
        <taxon>Myxococcota</taxon>
        <taxon>Myxococcia</taxon>
        <taxon>Myxococcales</taxon>
        <taxon>Sorangiineae</taxon>
        <taxon>Pendulisporaceae</taxon>
        <taxon>Pendulispora</taxon>
    </lineage>
</organism>
<keyword evidence="7" id="KW-1185">Reference proteome</keyword>
<dbReference type="SUPFAM" id="SSF47741">
    <property type="entry name" value="CO dehydrogenase ISP C-domain like"/>
    <property type="match status" value="1"/>
</dbReference>
<name>A0ABZ2KWA9_9BACT</name>
<dbReference type="PANTHER" id="PTHR44379:SF2">
    <property type="entry name" value="BLR6218 PROTEIN"/>
    <property type="match status" value="1"/>
</dbReference>